<sequence>MCDPAPVGPLVHRCQKCNAVGAGKKLLRCRGCLAVRYCDINHLKADLPSHKSTCNRLRKARVKLGKEAALVRDLPADGDMPGNIFENGAGDFWRLPGTKKYMKARYNFAVKHLYILGTLDSTQVALRHMQDMLRLDRYDKNRVASIGCLVDLREIFEGTDVFGSAESILGKIPMFEHTVASLLLRLELLVDVIDVIKARKVLSRTPLPVELQNVIEQSVVRSQLSVHLYKKSTQDLLKTEYFLSELFTVEQPLKIEPEWIDDSYTARNLARQSYPAWRGTEGVLQLLSDARACAVKALEIGLEDFKHPESMYISFSDKAWRLTWKYLQWAVEDATYLGPPAERPSERYVKHHPEFKSDIHDRYFSSELLEGLRRMLVKTLYGVS</sequence>
<dbReference type="GO" id="GO:0008270">
    <property type="term" value="F:zinc ion binding"/>
    <property type="evidence" value="ECO:0007669"/>
    <property type="project" value="UniProtKB-KW"/>
</dbReference>
<keyword evidence="1" id="KW-0479">Metal-binding</keyword>
<organism evidence="5 6">
    <name type="scientific">Clonostachys chloroleuca</name>
    <dbReference type="NCBI Taxonomy" id="1926264"/>
    <lineage>
        <taxon>Eukaryota</taxon>
        <taxon>Fungi</taxon>
        <taxon>Dikarya</taxon>
        <taxon>Ascomycota</taxon>
        <taxon>Pezizomycotina</taxon>
        <taxon>Sordariomycetes</taxon>
        <taxon>Hypocreomycetidae</taxon>
        <taxon>Hypocreales</taxon>
        <taxon>Bionectriaceae</taxon>
        <taxon>Clonostachys</taxon>
    </lineage>
</organism>
<accession>A0AA35VU01</accession>
<gene>
    <name evidence="5" type="ORF">CCHLO57077_00006804</name>
</gene>
<keyword evidence="6" id="KW-1185">Reference proteome</keyword>
<name>A0AA35VU01_9HYPO</name>
<dbReference type="Proteomes" id="UP001160390">
    <property type="component" value="Unassembled WGS sequence"/>
</dbReference>
<evidence type="ECO:0000313" key="5">
    <source>
        <dbReference type="EMBL" id="CAI6100755.1"/>
    </source>
</evidence>
<keyword evidence="3" id="KW-0862">Zinc</keyword>
<evidence type="ECO:0000256" key="2">
    <source>
        <dbReference type="ARBA" id="ARBA00022771"/>
    </source>
</evidence>
<protein>
    <recommendedName>
        <fullName evidence="4">MYND-type domain-containing protein</fullName>
    </recommendedName>
</protein>
<evidence type="ECO:0000313" key="6">
    <source>
        <dbReference type="Proteomes" id="UP001160390"/>
    </source>
</evidence>
<dbReference type="Pfam" id="PF01753">
    <property type="entry name" value="zf-MYND"/>
    <property type="match status" value="1"/>
</dbReference>
<dbReference type="AlphaFoldDB" id="A0AA35VU01"/>
<feature type="domain" description="MYND-type" evidence="4">
    <location>
        <begin position="14"/>
        <end position="54"/>
    </location>
</feature>
<dbReference type="SUPFAM" id="SSF144232">
    <property type="entry name" value="HIT/MYND zinc finger-like"/>
    <property type="match status" value="1"/>
</dbReference>
<dbReference type="EMBL" id="CABFNP030001353">
    <property type="protein sequence ID" value="CAI6100755.1"/>
    <property type="molecule type" value="Genomic_DNA"/>
</dbReference>
<evidence type="ECO:0000256" key="3">
    <source>
        <dbReference type="ARBA" id="ARBA00022833"/>
    </source>
</evidence>
<dbReference type="InterPro" id="IPR002893">
    <property type="entry name" value="Znf_MYND"/>
</dbReference>
<reference evidence="5" key="1">
    <citation type="submission" date="2023-01" db="EMBL/GenBank/DDBJ databases">
        <authorList>
            <person name="Piombo E."/>
        </authorList>
    </citation>
    <scope>NUCLEOTIDE SEQUENCE</scope>
</reference>
<evidence type="ECO:0000256" key="1">
    <source>
        <dbReference type="ARBA" id="ARBA00022723"/>
    </source>
</evidence>
<dbReference type="Gene3D" id="6.10.140.2220">
    <property type="match status" value="1"/>
</dbReference>
<proteinExistence type="predicted"/>
<evidence type="ECO:0000259" key="4">
    <source>
        <dbReference type="Pfam" id="PF01753"/>
    </source>
</evidence>
<keyword evidence="2" id="KW-0863">Zinc-finger</keyword>
<comment type="caution">
    <text evidence="5">The sequence shown here is derived from an EMBL/GenBank/DDBJ whole genome shotgun (WGS) entry which is preliminary data.</text>
</comment>